<feature type="domain" description="Bromo" evidence="4">
    <location>
        <begin position="129"/>
        <end position="199"/>
    </location>
</feature>
<feature type="compositionally biased region" description="Basic residues" evidence="3">
    <location>
        <begin position="1"/>
        <end position="11"/>
    </location>
</feature>
<dbReference type="InterPro" id="IPR036427">
    <property type="entry name" value="Bromodomain-like_sf"/>
</dbReference>
<dbReference type="PROSITE" id="PS00633">
    <property type="entry name" value="BROMODOMAIN_1"/>
    <property type="match status" value="1"/>
</dbReference>
<feature type="compositionally biased region" description="Polar residues" evidence="3">
    <location>
        <begin position="243"/>
        <end position="255"/>
    </location>
</feature>
<dbReference type="PANTHER" id="PTHR22881">
    <property type="entry name" value="BROMODOMAIN CONTAINING PROTEIN"/>
    <property type="match status" value="1"/>
</dbReference>
<keyword evidence="6" id="KW-1185">Reference proteome</keyword>
<accession>A0A7J6WXG0</accession>
<feature type="compositionally biased region" description="Basic and acidic residues" evidence="3">
    <location>
        <begin position="89"/>
        <end position="100"/>
    </location>
</feature>
<evidence type="ECO:0000256" key="1">
    <source>
        <dbReference type="ARBA" id="ARBA00023117"/>
    </source>
</evidence>
<gene>
    <name evidence="5" type="ORF">FRX31_009625</name>
</gene>
<feature type="region of interest" description="Disordered" evidence="3">
    <location>
        <begin position="36"/>
        <end position="111"/>
    </location>
</feature>
<keyword evidence="1 2" id="KW-0103">Bromodomain</keyword>
<evidence type="ECO:0000256" key="2">
    <source>
        <dbReference type="PROSITE-ProRule" id="PRU00035"/>
    </source>
</evidence>
<dbReference type="SUPFAM" id="SSF47370">
    <property type="entry name" value="Bromodomain"/>
    <property type="match status" value="1"/>
</dbReference>
<dbReference type="CDD" id="cd04369">
    <property type="entry name" value="Bromodomain"/>
    <property type="match status" value="1"/>
</dbReference>
<organism evidence="5 6">
    <name type="scientific">Thalictrum thalictroides</name>
    <name type="common">Rue-anemone</name>
    <name type="synonym">Anemone thalictroides</name>
    <dbReference type="NCBI Taxonomy" id="46969"/>
    <lineage>
        <taxon>Eukaryota</taxon>
        <taxon>Viridiplantae</taxon>
        <taxon>Streptophyta</taxon>
        <taxon>Embryophyta</taxon>
        <taxon>Tracheophyta</taxon>
        <taxon>Spermatophyta</taxon>
        <taxon>Magnoliopsida</taxon>
        <taxon>Ranunculales</taxon>
        <taxon>Ranunculaceae</taxon>
        <taxon>Thalictroideae</taxon>
        <taxon>Thalictrum</taxon>
    </lineage>
</organism>
<dbReference type="PRINTS" id="PR00503">
    <property type="entry name" value="BROMODOMAIN"/>
</dbReference>
<feature type="region of interest" description="Disordered" evidence="3">
    <location>
        <begin position="236"/>
        <end position="255"/>
    </location>
</feature>
<dbReference type="Pfam" id="PF00439">
    <property type="entry name" value="Bromodomain"/>
    <property type="match status" value="1"/>
</dbReference>
<dbReference type="InterPro" id="IPR018359">
    <property type="entry name" value="Bromodomain_CS"/>
</dbReference>
<dbReference type="PANTHER" id="PTHR22881:SF26">
    <property type="entry name" value="BROMODOMAIN CONTAINING PROTEIN, EXPRESSED"/>
    <property type="match status" value="1"/>
</dbReference>
<name>A0A7J6WXG0_THATH</name>
<dbReference type="AlphaFoldDB" id="A0A7J6WXG0"/>
<dbReference type="InterPro" id="IPR001487">
    <property type="entry name" value="Bromodomain"/>
</dbReference>
<evidence type="ECO:0000313" key="6">
    <source>
        <dbReference type="Proteomes" id="UP000554482"/>
    </source>
</evidence>
<reference evidence="5 6" key="1">
    <citation type="submission" date="2020-06" db="EMBL/GenBank/DDBJ databases">
        <title>Transcriptomic and genomic resources for Thalictrum thalictroides and T. hernandezii: Facilitating candidate gene discovery in an emerging model plant lineage.</title>
        <authorList>
            <person name="Arias T."/>
            <person name="Riano-Pachon D.M."/>
            <person name="Di Stilio V.S."/>
        </authorList>
    </citation>
    <scope>NUCLEOTIDE SEQUENCE [LARGE SCALE GENOMIC DNA]</scope>
    <source>
        <strain evidence="6">cv. WT478/WT964</strain>
        <tissue evidence="5">Leaves</tissue>
    </source>
</reference>
<protein>
    <submittedName>
        <fullName evidence="5">Bromodomain-containing protein</fullName>
    </submittedName>
</protein>
<evidence type="ECO:0000259" key="4">
    <source>
        <dbReference type="PROSITE" id="PS50014"/>
    </source>
</evidence>
<dbReference type="Proteomes" id="UP000554482">
    <property type="component" value="Unassembled WGS sequence"/>
</dbReference>
<dbReference type="InterPro" id="IPR051831">
    <property type="entry name" value="Bromodomain_contain_prot"/>
</dbReference>
<dbReference type="OrthoDB" id="21449at2759"/>
<dbReference type="Gene3D" id="1.20.920.10">
    <property type="entry name" value="Bromodomain-like"/>
    <property type="match status" value="1"/>
</dbReference>
<sequence length="879" mass="97421">MTGYGQRRRSARLSALGDTMKAQQVTSEEFEAFLESDEIQQEQVVGSLPRPESDTETTKVGKKKRKLRPVDDVLGNNSNGVLAQEVDAEQGRKNTKHESHSNNGKLSAEPLASQIPEKRLLKLVIDILQKKDSHEIFAEPVDPTEVEGYYEVIKEPMDFFTMKEKVQQGTYTSLEQFEHDIFVIFDNAMLFNAENTIFYRQARSIHGLAMKVIHTLRNDPENFELEFSATRKRSGRKPKCEAKNSNPTVQTEVSTGARTNRITPAFDSNEGRRYNISGAGEGARCTYRPWTSFLNENESLVSDLSDYSKPLLLVSLSYYCVIIISLEIGRVSYFGVPQANKGGLGYCESLMRFVEGLGPTAQMVAKRKLQQNQVLPTNHQIPASSGQGRLTPQNSTEIVPTIQNAFYRSSNPSTVAHFGDGLHICDTYRSNMDRQRESFKLPVNRDLNLPANDGMMESDSYLAMMVDACQSKTKAWPDELASRARLHELDAIFPRKNSNSGSSLFPFQAMRALNLSQPPSSSIHGLESHSQGMVEQRQSYDYDMSLAQQISSSVLPSLRVAPSMHGGFQVSRPSSASSISPQAGLVMEGRRQASLVLPSGVEYQIGTPSESNYVVSSSQTVPFLERNQPSSLMRTQHSLPEQNQGLAELGRLSNRVNSSLELRSSSYPLNGGDQNMATPSWNCGLIAQPNANPDQNKCSHHSPIWNHPSMQCLNSSFLYGDKQVTNAPVLPPTSSYGIIKPVQPSSHKLLDSQYGDAPQVINAPAMPSYGIVDSVQPNSLLEWNQPKIWGGQAASSNGIYLHPYDNGMKKLWEQNGLAQPEPLRLGPSGSDATSMQIYARDTMQNQQAEPNTNLALLHNQQSDVALKLSLSEQIYRTQS</sequence>
<evidence type="ECO:0000313" key="5">
    <source>
        <dbReference type="EMBL" id="KAF5200792.1"/>
    </source>
</evidence>
<evidence type="ECO:0000256" key="3">
    <source>
        <dbReference type="SAM" id="MobiDB-lite"/>
    </source>
</evidence>
<feature type="region of interest" description="Disordered" evidence="3">
    <location>
        <begin position="1"/>
        <end position="22"/>
    </location>
</feature>
<proteinExistence type="predicted"/>
<dbReference type="PROSITE" id="PS50014">
    <property type="entry name" value="BROMODOMAIN_2"/>
    <property type="match status" value="1"/>
</dbReference>
<dbReference type="SMART" id="SM00297">
    <property type="entry name" value="BROMO"/>
    <property type="match status" value="1"/>
</dbReference>
<comment type="caution">
    <text evidence="5">The sequence shown here is derived from an EMBL/GenBank/DDBJ whole genome shotgun (WGS) entry which is preliminary data.</text>
</comment>
<dbReference type="EMBL" id="JABWDY010010283">
    <property type="protein sequence ID" value="KAF5200792.1"/>
    <property type="molecule type" value="Genomic_DNA"/>
</dbReference>